<feature type="transmembrane region" description="Helical" evidence="2">
    <location>
        <begin position="241"/>
        <end position="261"/>
    </location>
</feature>
<keyword evidence="1" id="KW-0175">Coiled coil</keyword>
<feature type="transmembrane region" description="Helical" evidence="2">
    <location>
        <begin position="6"/>
        <end position="30"/>
    </location>
</feature>
<accession>A0A183SL57</accession>
<feature type="transmembrane region" description="Helical" evidence="2">
    <location>
        <begin position="294"/>
        <end position="314"/>
    </location>
</feature>
<feature type="coiled-coil region" evidence="1">
    <location>
        <begin position="371"/>
        <end position="398"/>
    </location>
</feature>
<dbReference type="WBParaSite" id="SSLN_0000511401-mRNA-1">
    <property type="protein sequence ID" value="SSLN_0000511401-mRNA-1"/>
    <property type="gene ID" value="SSLN_0000511401"/>
</dbReference>
<keyword evidence="2" id="KW-0472">Membrane</keyword>
<protein>
    <submittedName>
        <fullName evidence="3 5">Uncharacterized protein</fullName>
    </submittedName>
</protein>
<reference evidence="5" key="1">
    <citation type="submission" date="2016-06" db="UniProtKB">
        <authorList>
            <consortium name="WormBaseParasite"/>
        </authorList>
    </citation>
    <scope>IDENTIFICATION</scope>
</reference>
<dbReference type="OrthoDB" id="6246981at2759"/>
<keyword evidence="4" id="KW-1185">Reference proteome</keyword>
<reference evidence="3 4" key="2">
    <citation type="submission" date="2018-11" db="EMBL/GenBank/DDBJ databases">
        <authorList>
            <consortium name="Pathogen Informatics"/>
        </authorList>
    </citation>
    <scope>NUCLEOTIDE SEQUENCE [LARGE SCALE GENOMIC DNA]</scope>
    <source>
        <strain evidence="3 4">NST_G2</strain>
    </source>
</reference>
<organism evidence="5">
    <name type="scientific">Schistocephalus solidus</name>
    <name type="common">Tapeworm</name>
    <dbReference type="NCBI Taxonomy" id="70667"/>
    <lineage>
        <taxon>Eukaryota</taxon>
        <taxon>Metazoa</taxon>
        <taxon>Spiralia</taxon>
        <taxon>Lophotrochozoa</taxon>
        <taxon>Platyhelminthes</taxon>
        <taxon>Cestoda</taxon>
        <taxon>Eucestoda</taxon>
        <taxon>Diphyllobothriidea</taxon>
        <taxon>Diphyllobothriidae</taxon>
        <taxon>Schistocephalus</taxon>
    </lineage>
</organism>
<evidence type="ECO:0000313" key="3">
    <source>
        <dbReference type="EMBL" id="VDL91340.1"/>
    </source>
</evidence>
<feature type="transmembrane region" description="Helical" evidence="2">
    <location>
        <begin position="42"/>
        <end position="63"/>
    </location>
</feature>
<feature type="transmembrane region" description="Helical" evidence="2">
    <location>
        <begin position="175"/>
        <end position="196"/>
    </location>
</feature>
<proteinExistence type="predicted"/>
<evidence type="ECO:0000313" key="5">
    <source>
        <dbReference type="WBParaSite" id="SSLN_0000511401-mRNA-1"/>
    </source>
</evidence>
<evidence type="ECO:0000313" key="4">
    <source>
        <dbReference type="Proteomes" id="UP000275846"/>
    </source>
</evidence>
<feature type="transmembrane region" description="Helical" evidence="2">
    <location>
        <begin position="129"/>
        <end position="155"/>
    </location>
</feature>
<sequence>MAVGGVAALLVLPTVVFGIIGELTLITAFCNKLIRSARQHAFSAFQSAFGIAFLLYFGIYYLLFTKGLSWLGYEPVFLEHSHTFACKASRFICCFISATVSNILYADASNRAMAIKAKCYQPATTTKGFVVLSCCVIGGFVAAMPEFIICNLWRIDGRLICEKDPAWAPSVIHWLIFHETVFINGFGQALAVIFLIMAMSRDVGKLDNTIDYLHTAHRLPGTITETVFQVTFLLRESRRDAWVCIVFNMSLAILMFARATIRSCLNYEIYYNYEDNGRTDGVLKFYMFNALEDLVIFLMMIVFAYHFWLFFYYIPAFRTWIFGETKDTVGGIRRKLEPFLPLNPDGEDYQENWDSGTFYLQNGNPVLYERLVELDNIINEAQREMSRARRGKDDLRISQLDRKKKK</sequence>
<gene>
    <name evidence="3" type="ORF">SSLN_LOCUS4955</name>
</gene>
<keyword evidence="2" id="KW-0812">Transmembrane</keyword>
<dbReference type="AlphaFoldDB" id="A0A183SL57"/>
<keyword evidence="2" id="KW-1133">Transmembrane helix</keyword>
<dbReference type="Proteomes" id="UP000275846">
    <property type="component" value="Unassembled WGS sequence"/>
</dbReference>
<name>A0A183SL57_SCHSO</name>
<evidence type="ECO:0000256" key="2">
    <source>
        <dbReference type="SAM" id="Phobius"/>
    </source>
</evidence>
<evidence type="ECO:0000256" key="1">
    <source>
        <dbReference type="SAM" id="Coils"/>
    </source>
</evidence>
<dbReference type="EMBL" id="UYSU01033064">
    <property type="protein sequence ID" value="VDL91340.1"/>
    <property type="molecule type" value="Genomic_DNA"/>
</dbReference>
<feature type="transmembrane region" description="Helical" evidence="2">
    <location>
        <begin position="88"/>
        <end position="108"/>
    </location>
</feature>